<dbReference type="InterPro" id="IPR030390">
    <property type="entry name" value="MeTrfase_TrmA_AS"/>
</dbReference>
<dbReference type="OrthoDB" id="9804590at2"/>
<dbReference type="Proteomes" id="UP000245728">
    <property type="component" value="Chromosome"/>
</dbReference>
<dbReference type="Gene3D" id="3.40.50.150">
    <property type="entry name" value="Vaccinia Virus protein VP39"/>
    <property type="match status" value="1"/>
</dbReference>
<evidence type="ECO:0000313" key="11">
    <source>
        <dbReference type="Proteomes" id="UP000245728"/>
    </source>
</evidence>
<dbReference type="Pfam" id="PF05958">
    <property type="entry name" value="tRNA_U5-meth_tr"/>
    <property type="match status" value="1"/>
</dbReference>
<dbReference type="EC" id="2.1.1.35" evidence="7"/>
<keyword evidence="2 7" id="KW-0808">Transferase</keyword>
<accession>A0A2S2E493</accession>
<dbReference type="EMBL" id="CP029347">
    <property type="protein sequence ID" value="AWL12486.1"/>
    <property type="molecule type" value="Genomic_DNA"/>
</dbReference>
<dbReference type="FunFam" id="3.40.50.150:FF:000012">
    <property type="entry name" value="tRNA/tmRNA (uracil-C(5))-methyltransferase"/>
    <property type="match status" value="1"/>
</dbReference>
<feature type="active site" description="Proton acceptor" evidence="7">
    <location>
        <position position="357"/>
    </location>
</feature>
<dbReference type="CDD" id="cd02440">
    <property type="entry name" value="AdoMet_MTases"/>
    <property type="match status" value="1"/>
</dbReference>
<dbReference type="GO" id="GO:0030697">
    <property type="term" value="F:tRNA (uracil(54)-C5)-methyltransferase activity, S-adenosyl methionine-dependent"/>
    <property type="evidence" value="ECO:0007669"/>
    <property type="project" value="UniProtKB-UniRule"/>
</dbReference>
<proteinExistence type="inferred from homology"/>
<dbReference type="RefSeq" id="WP_109340057.1">
    <property type="nucleotide sequence ID" value="NZ_CP029347.1"/>
</dbReference>
<keyword evidence="11" id="KW-1185">Reference proteome</keyword>
<dbReference type="PANTHER" id="PTHR47790:SF2">
    <property type="entry name" value="TRNA_TMRNA (URACIL-C(5))-METHYLTRANSFERASE"/>
    <property type="match status" value="1"/>
</dbReference>
<evidence type="ECO:0000256" key="6">
    <source>
        <dbReference type="ARBA" id="ARBA00052788"/>
    </source>
</evidence>
<comment type="function">
    <text evidence="7">Dual-specificity methyltransferase that catalyzes the formation of 5-methyluridine at position 54 (m5U54) in all tRNAs, and that of position 341 (m5U341) in tmRNA (transfer-mRNA).</text>
</comment>
<evidence type="ECO:0000256" key="7">
    <source>
        <dbReference type="HAMAP-Rule" id="MF_01011"/>
    </source>
</evidence>
<dbReference type="FunFam" id="2.40.50.1070:FF:000001">
    <property type="entry name" value="tRNA/tmRNA (uracil-C(5))-methyltransferase"/>
    <property type="match status" value="1"/>
</dbReference>
<evidence type="ECO:0000256" key="2">
    <source>
        <dbReference type="ARBA" id="ARBA00022679"/>
    </source>
</evidence>
<feature type="binding site" evidence="7">
    <location>
        <position position="222"/>
    </location>
    <ligand>
        <name>S-adenosyl-L-methionine</name>
        <dbReference type="ChEBI" id="CHEBI:59789"/>
    </ligand>
</feature>
<evidence type="ECO:0000256" key="5">
    <source>
        <dbReference type="ARBA" id="ARBA00051255"/>
    </source>
</evidence>
<dbReference type="PROSITE" id="PS01230">
    <property type="entry name" value="TRMA_1"/>
    <property type="match status" value="1"/>
</dbReference>
<keyword evidence="3 7" id="KW-0949">S-adenosyl-L-methionine</keyword>
<evidence type="ECO:0000256" key="9">
    <source>
        <dbReference type="PROSITE-ProRule" id="PRU10015"/>
    </source>
</evidence>
<dbReference type="Gene3D" id="2.40.50.1070">
    <property type="match status" value="1"/>
</dbReference>
<protein>
    <recommendedName>
        <fullName evidence="7">tRNA/tmRNA (uracil-C(5))-methyltransferase</fullName>
        <ecNumber evidence="7">2.1.1.35</ecNumber>
    </recommendedName>
    <alternativeName>
        <fullName evidence="7">tRNA (uracil(54)-C(5))-methyltransferase</fullName>
    </alternativeName>
    <alternativeName>
        <fullName evidence="7">tRNA(m5U54)-methyltransferase</fullName>
        <shortName evidence="7">RUMT</shortName>
    </alternativeName>
    <alternativeName>
        <fullName evidence="7">tmRNA (uracil(341)-C(5))-methyltransferase</fullName>
    </alternativeName>
</protein>
<keyword evidence="4 7" id="KW-0819">tRNA processing</keyword>
<dbReference type="NCBIfam" id="TIGR02143">
    <property type="entry name" value="trmA_only"/>
    <property type="match status" value="1"/>
</dbReference>
<dbReference type="PANTHER" id="PTHR47790">
    <property type="entry name" value="TRNA/TMRNA (URACIL-C(5))-METHYLTRANSFERASE"/>
    <property type="match status" value="1"/>
</dbReference>
<dbReference type="GO" id="GO:0030488">
    <property type="term" value="P:tRNA methylation"/>
    <property type="evidence" value="ECO:0007669"/>
    <property type="project" value="UniProtKB-UniRule"/>
</dbReference>
<gene>
    <name evidence="7 10" type="primary">trmA</name>
    <name evidence="10" type="ORF">HMF8227_02021</name>
</gene>
<evidence type="ECO:0000256" key="3">
    <source>
        <dbReference type="ARBA" id="ARBA00022691"/>
    </source>
</evidence>
<sequence>MRATQIDPTTYDQQLEQKAQALRTQMSAFSMPTLEVYASEPSHYRLRAEFRVWHDGDDLYHIMFDPDTKDKYRVDHFLPGSRLINSVMQELLALLRPNATARRKLYQIDYLSTLSGEILVSLIYHRPLDSEWQHAIQAILAELRKDYKIDIVGRARKQKVLLDKDYVMESQPVNGQHFQFKQVENSFTQPNGLVNSKMIQWALDASQNSRGDLLELYCGLGNFTLPLAQNFRRVLATEISRTSVKAAQYNIEANQVNNVTVLQMSSEEYTEIQASGQNHKKLKGVNLADYDCKTVLVDPPRAGLDRDTCNMVSEYQNIIYISCNPETLADNLALLTETHEVKRFALFDQFPYTHHAECGVYLQKR</sequence>
<evidence type="ECO:0000313" key="10">
    <source>
        <dbReference type="EMBL" id="AWL12486.1"/>
    </source>
</evidence>
<dbReference type="KEGG" id="salh:HMF8227_02021"/>
<dbReference type="AlphaFoldDB" id="A0A2S2E493"/>
<dbReference type="GO" id="GO:0000049">
    <property type="term" value="F:tRNA binding"/>
    <property type="evidence" value="ECO:0007669"/>
    <property type="project" value="TreeGrafter"/>
</dbReference>
<feature type="binding site" evidence="7 8">
    <location>
        <position position="238"/>
    </location>
    <ligand>
        <name>S-adenosyl-L-methionine</name>
        <dbReference type="ChEBI" id="CHEBI:59789"/>
    </ligand>
</feature>
<evidence type="ECO:0000256" key="1">
    <source>
        <dbReference type="ARBA" id="ARBA00022603"/>
    </source>
</evidence>
<feature type="active site" description="Nucleophile" evidence="7 8">
    <location>
        <position position="323"/>
    </location>
</feature>
<dbReference type="GO" id="GO:0019843">
    <property type="term" value="F:rRNA binding"/>
    <property type="evidence" value="ECO:0007669"/>
    <property type="project" value="TreeGrafter"/>
</dbReference>
<name>A0A2S2E493_9ALTE</name>
<keyword evidence="1 7" id="KW-0489">Methyltransferase</keyword>
<comment type="similarity">
    <text evidence="7">Belongs to the class I-like SAM-binding methyltransferase superfamily. RNA M5U methyltransferase family. TrmA subfamily.</text>
</comment>
<organism evidence="10 11">
    <name type="scientific">Saliniradius amylolyticus</name>
    <dbReference type="NCBI Taxonomy" id="2183582"/>
    <lineage>
        <taxon>Bacteria</taxon>
        <taxon>Pseudomonadati</taxon>
        <taxon>Pseudomonadota</taxon>
        <taxon>Gammaproteobacteria</taxon>
        <taxon>Alteromonadales</taxon>
        <taxon>Alteromonadaceae</taxon>
        <taxon>Saliniradius</taxon>
    </lineage>
</organism>
<evidence type="ECO:0000256" key="8">
    <source>
        <dbReference type="PROSITE-ProRule" id="PRU01024"/>
    </source>
</evidence>
<dbReference type="InterPro" id="IPR029063">
    <property type="entry name" value="SAM-dependent_MTases_sf"/>
</dbReference>
<reference evidence="10 11" key="1">
    <citation type="submission" date="2018-05" db="EMBL/GenBank/DDBJ databases">
        <title>Salinimonas sp. HMF8227 Genome sequencing and assembly.</title>
        <authorList>
            <person name="Kang H."/>
            <person name="Kang J."/>
            <person name="Cha I."/>
            <person name="Kim H."/>
            <person name="Joh K."/>
        </authorList>
    </citation>
    <scope>NUCLEOTIDE SEQUENCE [LARGE SCALE GENOMIC DNA]</scope>
    <source>
        <strain evidence="10 11">HMF8227</strain>
    </source>
</reference>
<feature type="binding site" evidence="7 8">
    <location>
        <position position="298"/>
    </location>
    <ligand>
        <name>S-adenosyl-L-methionine</name>
        <dbReference type="ChEBI" id="CHEBI:59789"/>
    </ligand>
</feature>
<feature type="binding site" evidence="7 8">
    <location>
        <position position="189"/>
    </location>
    <ligand>
        <name>S-adenosyl-L-methionine</name>
        <dbReference type="ChEBI" id="CHEBI:59789"/>
    </ligand>
</feature>
<dbReference type="HAMAP" id="MF_01011">
    <property type="entry name" value="RNA_methyltr_TrmA"/>
    <property type="match status" value="1"/>
</dbReference>
<dbReference type="InterPro" id="IPR011869">
    <property type="entry name" value="TrmA_MeTrfase"/>
</dbReference>
<feature type="active site" evidence="9">
    <location>
        <position position="323"/>
    </location>
</feature>
<dbReference type="GO" id="GO:0005829">
    <property type="term" value="C:cytosol"/>
    <property type="evidence" value="ECO:0007669"/>
    <property type="project" value="TreeGrafter"/>
</dbReference>
<comment type="catalytic activity">
    <reaction evidence="6 7">
        <text>uridine(54) in tRNA + S-adenosyl-L-methionine = 5-methyluridine(54) in tRNA + S-adenosyl-L-homocysteine + H(+)</text>
        <dbReference type="Rhea" id="RHEA:42712"/>
        <dbReference type="Rhea" id="RHEA-COMP:10167"/>
        <dbReference type="Rhea" id="RHEA-COMP:10193"/>
        <dbReference type="ChEBI" id="CHEBI:15378"/>
        <dbReference type="ChEBI" id="CHEBI:57856"/>
        <dbReference type="ChEBI" id="CHEBI:59789"/>
        <dbReference type="ChEBI" id="CHEBI:65315"/>
        <dbReference type="ChEBI" id="CHEBI:74447"/>
        <dbReference type="EC" id="2.1.1.35"/>
    </reaction>
</comment>
<dbReference type="InterPro" id="IPR010280">
    <property type="entry name" value="U5_MeTrfase_fam"/>
</dbReference>
<feature type="binding site" evidence="7 8">
    <location>
        <position position="217"/>
    </location>
    <ligand>
        <name>S-adenosyl-L-methionine</name>
        <dbReference type="ChEBI" id="CHEBI:59789"/>
    </ligand>
</feature>
<dbReference type="SUPFAM" id="SSF53335">
    <property type="entry name" value="S-adenosyl-L-methionine-dependent methyltransferases"/>
    <property type="match status" value="1"/>
</dbReference>
<comment type="catalytic activity">
    <reaction evidence="5 7">
        <text>uridine(341) in tmRNA + S-adenosyl-L-methionine = 5-methyluridine(341) in tmRNA + S-adenosyl-L-homocysteine + H(+)</text>
        <dbReference type="Rhea" id="RHEA:43612"/>
        <dbReference type="Rhea" id="RHEA-COMP:10630"/>
        <dbReference type="Rhea" id="RHEA-COMP:10631"/>
        <dbReference type="ChEBI" id="CHEBI:15378"/>
        <dbReference type="ChEBI" id="CHEBI:57856"/>
        <dbReference type="ChEBI" id="CHEBI:59789"/>
        <dbReference type="ChEBI" id="CHEBI:65315"/>
        <dbReference type="ChEBI" id="CHEBI:74447"/>
    </reaction>
</comment>
<dbReference type="PROSITE" id="PS51687">
    <property type="entry name" value="SAM_MT_RNA_M5U"/>
    <property type="match status" value="1"/>
</dbReference>
<evidence type="ECO:0000256" key="4">
    <source>
        <dbReference type="ARBA" id="ARBA00022694"/>
    </source>
</evidence>